<protein>
    <submittedName>
        <fullName evidence="4">BolA family transcriptional regulator</fullName>
    </submittedName>
</protein>
<comment type="caution">
    <text evidence="4">The sequence shown here is derived from an EMBL/GenBank/DDBJ whole genome shotgun (WGS) entry which is preliminary data.</text>
</comment>
<organism evidence="4 5">
    <name type="scientific">Rhodobaculum claviforme</name>
    <dbReference type="NCBI Taxonomy" id="1549854"/>
    <lineage>
        <taxon>Bacteria</taxon>
        <taxon>Pseudomonadati</taxon>
        <taxon>Pseudomonadota</taxon>
        <taxon>Alphaproteobacteria</taxon>
        <taxon>Rhodobacterales</taxon>
        <taxon>Paracoccaceae</taxon>
        <taxon>Rhodobaculum</taxon>
    </lineage>
</organism>
<dbReference type="EMBL" id="NHSD01000302">
    <property type="protein sequence ID" value="MBK5928413.1"/>
    <property type="molecule type" value="Genomic_DNA"/>
</dbReference>
<reference evidence="4" key="2">
    <citation type="journal article" date="2020" name="Microorganisms">
        <title>Osmotic Adaptation and Compatible Solute Biosynthesis of Phototrophic Bacteria as Revealed from Genome Analyses.</title>
        <authorList>
            <person name="Imhoff J.F."/>
            <person name="Rahn T."/>
            <person name="Kunzel S."/>
            <person name="Keller A."/>
            <person name="Neulinger S.C."/>
        </authorList>
    </citation>
    <scope>NUCLEOTIDE SEQUENCE</scope>
    <source>
        <strain evidence="4">LMG 28126</strain>
    </source>
</reference>
<evidence type="ECO:0000313" key="4">
    <source>
        <dbReference type="EMBL" id="MBK5928413.1"/>
    </source>
</evidence>
<sequence length="95" mass="10378">MPIVDEIRDKLEQAFAPQRLEVVNESHRHRGHSGDDGSGETHFHVTIRAEAFSALGRVARERAVHTALGRDLVGRIHALGLKIEGAQDGAPRDPA</sequence>
<evidence type="ECO:0000313" key="5">
    <source>
        <dbReference type="Proteomes" id="UP000706333"/>
    </source>
</evidence>
<gene>
    <name evidence="4" type="ORF">CCR87_13905</name>
</gene>
<dbReference type="PANTHER" id="PTHR46229">
    <property type="entry name" value="BOLA TRANSCRIPTION REGULATOR"/>
    <property type="match status" value="1"/>
</dbReference>
<dbReference type="Gene3D" id="3.30.300.90">
    <property type="entry name" value="BolA-like"/>
    <property type="match status" value="1"/>
</dbReference>
<dbReference type="PANTHER" id="PTHR46229:SF2">
    <property type="entry name" value="BOLA-LIKE PROTEIN 1"/>
    <property type="match status" value="1"/>
</dbReference>
<dbReference type="InterPro" id="IPR050961">
    <property type="entry name" value="BolA/IbaG_stress_morph_reg"/>
</dbReference>
<name>A0A934TNM4_9RHOB</name>
<dbReference type="Proteomes" id="UP000706333">
    <property type="component" value="Unassembled WGS sequence"/>
</dbReference>
<accession>A0A934TNM4</accession>
<reference evidence="4" key="1">
    <citation type="submission" date="2017-05" db="EMBL/GenBank/DDBJ databases">
        <authorList>
            <person name="Imhoff J.F."/>
            <person name="Rahn T."/>
            <person name="Kuenzel S."/>
            <person name="Neulinger S.C."/>
        </authorList>
    </citation>
    <scope>NUCLEOTIDE SEQUENCE</scope>
    <source>
        <strain evidence="4">LMG 28126</strain>
    </source>
</reference>
<dbReference type="SUPFAM" id="SSF82657">
    <property type="entry name" value="BolA-like"/>
    <property type="match status" value="1"/>
</dbReference>
<dbReference type="PIRSF" id="PIRSF003113">
    <property type="entry name" value="BolA"/>
    <property type="match status" value="1"/>
</dbReference>
<evidence type="ECO:0000256" key="3">
    <source>
        <dbReference type="SAM" id="MobiDB-lite"/>
    </source>
</evidence>
<evidence type="ECO:0000256" key="2">
    <source>
        <dbReference type="RuleBase" id="RU003860"/>
    </source>
</evidence>
<feature type="compositionally biased region" description="Basic and acidic residues" evidence="3">
    <location>
        <begin position="22"/>
        <end position="41"/>
    </location>
</feature>
<dbReference type="AlphaFoldDB" id="A0A934TNM4"/>
<dbReference type="InterPro" id="IPR002634">
    <property type="entry name" value="BolA"/>
</dbReference>
<keyword evidence="5" id="KW-1185">Reference proteome</keyword>
<dbReference type="Pfam" id="PF01722">
    <property type="entry name" value="BolA"/>
    <property type="match status" value="1"/>
</dbReference>
<dbReference type="RefSeq" id="WP_201158174.1">
    <property type="nucleotide sequence ID" value="NZ_NHSD01000302.1"/>
</dbReference>
<feature type="region of interest" description="Disordered" evidence="3">
    <location>
        <begin position="21"/>
        <end position="41"/>
    </location>
</feature>
<comment type="similarity">
    <text evidence="1 2">Belongs to the BolA/IbaG family.</text>
</comment>
<proteinExistence type="inferred from homology"/>
<evidence type="ECO:0000256" key="1">
    <source>
        <dbReference type="ARBA" id="ARBA00005578"/>
    </source>
</evidence>
<dbReference type="InterPro" id="IPR036065">
    <property type="entry name" value="BolA-like_sf"/>
</dbReference>